<sequence>MTTDPPTQVGAAPEPPFSTKTVNPLSLPPGKLLNCTTSWTPASVRYREITRPKSMPVLNSGSILTDHQSGSFYVYGGEVPFKPSADTSTLWRFFTDGKGRGMWSNEAPENAATFLHIDRNSRAAYASAKDQGFIFGGKVLNQDSKPMKDNVIGYKTFDFTTKRRGEIVDAPYSADGSLFGATATFVESFGPSGIIVLLGGGVRQDQPASGYLDLHTVYFYDIAEKKWHSQATSGEIPPQRDTGCALGVSDTSHNSSFEIFLFGGTNEDTQTALGSIYALSLPGFTWTLVNNQPGRQRRHHVCVTTGNHLLSSFGGLDFEDDFYGSKDPLPRSIGIFNMNTYSWEDSYDANAGPYLTNAGIKSWYENGGLSSVQWSSDEVRALFGRNPSGTYNGGNLGFGGGRDHTDSVDGEPVGPIVGGVLGGVAGIAFVLVAIWFVMRRRKRRPKEQPCPSAASHSRYDQTPSGMWEWAELSEAAAAQFTLVELDGSGFRQQ</sequence>
<protein>
    <submittedName>
        <fullName evidence="1">Uncharacterized protein</fullName>
    </submittedName>
</protein>
<evidence type="ECO:0000313" key="2">
    <source>
        <dbReference type="Proteomes" id="UP001143856"/>
    </source>
</evidence>
<gene>
    <name evidence="1" type="ORF">NUW58_g4964</name>
</gene>
<evidence type="ECO:0000313" key="1">
    <source>
        <dbReference type="EMBL" id="KAJ2986566.1"/>
    </source>
</evidence>
<reference evidence="1" key="1">
    <citation type="submission" date="2022-10" db="EMBL/GenBank/DDBJ databases">
        <title>Genome Sequence of Xylaria curta.</title>
        <authorList>
            <person name="Buettner E."/>
        </authorList>
    </citation>
    <scope>NUCLEOTIDE SEQUENCE</scope>
    <source>
        <strain evidence="1">Babe10</strain>
    </source>
</reference>
<organism evidence="1 2">
    <name type="scientific">Xylaria curta</name>
    <dbReference type="NCBI Taxonomy" id="42375"/>
    <lineage>
        <taxon>Eukaryota</taxon>
        <taxon>Fungi</taxon>
        <taxon>Dikarya</taxon>
        <taxon>Ascomycota</taxon>
        <taxon>Pezizomycotina</taxon>
        <taxon>Sordariomycetes</taxon>
        <taxon>Xylariomycetidae</taxon>
        <taxon>Xylariales</taxon>
        <taxon>Xylariaceae</taxon>
        <taxon>Xylaria</taxon>
    </lineage>
</organism>
<dbReference type="EMBL" id="JAPDGR010000927">
    <property type="protein sequence ID" value="KAJ2986566.1"/>
    <property type="molecule type" value="Genomic_DNA"/>
</dbReference>
<keyword evidence="2" id="KW-1185">Reference proteome</keyword>
<name>A0ACC1P675_9PEZI</name>
<comment type="caution">
    <text evidence="1">The sequence shown here is derived from an EMBL/GenBank/DDBJ whole genome shotgun (WGS) entry which is preliminary data.</text>
</comment>
<accession>A0ACC1P675</accession>
<proteinExistence type="predicted"/>
<dbReference type="Proteomes" id="UP001143856">
    <property type="component" value="Unassembled WGS sequence"/>
</dbReference>